<dbReference type="Gene3D" id="3.20.20.80">
    <property type="entry name" value="Glycosidases"/>
    <property type="match status" value="1"/>
</dbReference>
<dbReference type="InterPro" id="IPR001919">
    <property type="entry name" value="CBD2"/>
</dbReference>
<evidence type="ECO:0000313" key="9">
    <source>
        <dbReference type="Proteomes" id="UP000663929"/>
    </source>
</evidence>
<evidence type="ECO:0000313" key="8">
    <source>
        <dbReference type="EMBL" id="QTD53505.1"/>
    </source>
</evidence>
<evidence type="ECO:0000256" key="1">
    <source>
        <dbReference type="ARBA" id="ARBA00009121"/>
    </source>
</evidence>
<evidence type="ECO:0000256" key="3">
    <source>
        <dbReference type="ARBA" id="ARBA00023024"/>
    </source>
</evidence>
<dbReference type="SMART" id="SM00089">
    <property type="entry name" value="PKD"/>
    <property type="match status" value="3"/>
</dbReference>
<dbReference type="InterPro" id="IPR001579">
    <property type="entry name" value="Glyco_hydro_18_chit_AS"/>
</dbReference>
<dbReference type="RefSeq" id="WP_237383607.1">
    <property type="nucleotide sequence ID" value="NZ_CP071793.1"/>
</dbReference>
<dbReference type="SMART" id="SM00637">
    <property type="entry name" value="CBD_II"/>
    <property type="match status" value="1"/>
</dbReference>
<evidence type="ECO:0000259" key="7">
    <source>
        <dbReference type="PROSITE" id="PS51910"/>
    </source>
</evidence>
<keyword evidence="5 6" id="KW-0326">Glycosidase</keyword>
<dbReference type="PANTHER" id="PTHR11177:SF308">
    <property type="entry name" value="CHITINASE A"/>
    <property type="match status" value="1"/>
</dbReference>
<dbReference type="CDD" id="cd06548">
    <property type="entry name" value="GH18_chitinase"/>
    <property type="match status" value="1"/>
</dbReference>
<dbReference type="Pfam" id="PF00704">
    <property type="entry name" value="Glyco_hydro_18"/>
    <property type="match status" value="1"/>
</dbReference>
<evidence type="ECO:0000256" key="5">
    <source>
        <dbReference type="ARBA" id="ARBA00023295"/>
    </source>
</evidence>
<reference evidence="8" key="1">
    <citation type="submission" date="2021-03" db="EMBL/GenBank/DDBJ databases">
        <title>Acanthopleuribacteraceae sp. M133.</title>
        <authorList>
            <person name="Wang G."/>
        </authorList>
    </citation>
    <scope>NUCLEOTIDE SEQUENCE</scope>
    <source>
        <strain evidence="8">M133</strain>
    </source>
</reference>
<gene>
    <name evidence="8" type="ORF">J3U87_13705</name>
</gene>
<dbReference type="InterPro" id="IPR012291">
    <property type="entry name" value="CBM2_carb-bd_dom_sf"/>
</dbReference>
<dbReference type="SMART" id="SM00636">
    <property type="entry name" value="Glyco_18"/>
    <property type="match status" value="1"/>
</dbReference>
<feature type="domain" description="GH18" evidence="7">
    <location>
        <begin position="33"/>
        <end position="455"/>
    </location>
</feature>
<dbReference type="GO" id="GO:0030247">
    <property type="term" value="F:polysaccharide binding"/>
    <property type="evidence" value="ECO:0007669"/>
    <property type="project" value="InterPro"/>
</dbReference>
<dbReference type="SUPFAM" id="SSF51445">
    <property type="entry name" value="(Trans)glycosidases"/>
    <property type="match status" value="1"/>
</dbReference>
<dbReference type="CDD" id="cd12215">
    <property type="entry name" value="ChiC_BD"/>
    <property type="match status" value="2"/>
</dbReference>
<dbReference type="InterPro" id="IPR050314">
    <property type="entry name" value="Glycosyl_Hydrlase_18"/>
</dbReference>
<name>A0A8A4U428_SULCO</name>
<dbReference type="Gene3D" id="2.10.10.20">
    <property type="entry name" value="Carbohydrate-binding module superfamily 5/12"/>
    <property type="match status" value="2"/>
</dbReference>
<dbReference type="Proteomes" id="UP000663929">
    <property type="component" value="Chromosome"/>
</dbReference>
<dbReference type="SUPFAM" id="SSF51055">
    <property type="entry name" value="Carbohydrate binding domain"/>
    <property type="match status" value="2"/>
</dbReference>
<evidence type="ECO:0000256" key="2">
    <source>
        <dbReference type="ARBA" id="ARBA00022801"/>
    </source>
</evidence>
<dbReference type="InterPro" id="IPR003610">
    <property type="entry name" value="CBM5/12"/>
</dbReference>
<dbReference type="InterPro" id="IPR001223">
    <property type="entry name" value="Glyco_hydro18_cat"/>
</dbReference>
<dbReference type="InterPro" id="IPR022409">
    <property type="entry name" value="PKD/Chitinase_dom"/>
</dbReference>
<dbReference type="PROSITE" id="PS51910">
    <property type="entry name" value="GH18_2"/>
    <property type="match status" value="1"/>
</dbReference>
<accession>A0A8A4U428</accession>
<dbReference type="SUPFAM" id="SSF49384">
    <property type="entry name" value="Carbohydrate-binding domain"/>
    <property type="match status" value="1"/>
</dbReference>
<keyword evidence="3" id="KW-0146">Chitin degradation</keyword>
<comment type="similarity">
    <text evidence="1">Belongs to the glycosyl hydrolase 18 family. Chitinase class II subfamily.</text>
</comment>
<dbReference type="SUPFAM" id="SSF54556">
    <property type="entry name" value="Chitinase insertion domain"/>
    <property type="match status" value="1"/>
</dbReference>
<keyword evidence="9" id="KW-1185">Reference proteome</keyword>
<keyword evidence="3" id="KW-0624">Polysaccharide degradation</keyword>
<dbReference type="InterPro" id="IPR017853">
    <property type="entry name" value="GH"/>
</dbReference>
<proteinExistence type="inferred from homology"/>
<dbReference type="PROSITE" id="PS01095">
    <property type="entry name" value="GH18_1"/>
    <property type="match status" value="1"/>
</dbReference>
<dbReference type="GO" id="GO:0005576">
    <property type="term" value="C:extracellular region"/>
    <property type="evidence" value="ECO:0007669"/>
    <property type="project" value="InterPro"/>
</dbReference>
<dbReference type="InterPro" id="IPR029070">
    <property type="entry name" value="Chitinase_insertion_sf"/>
</dbReference>
<dbReference type="InterPro" id="IPR008965">
    <property type="entry name" value="CBM2/CBM3_carb-bd_dom_sf"/>
</dbReference>
<keyword evidence="4" id="KW-0119">Carbohydrate metabolism</keyword>
<protein>
    <submittedName>
        <fullName evidence="8">Chitinase C-terminal domain-containing protein</fullName>
    </submittedName>
</protein>
<evidence type="ECO:0000256" key="6">
    <source>
        <dbReference type="RuleBase" id="RU000489"/>
    </source>
</evidence>
<dbReference type="AlphaFoldDB" id="A0A8A4U428"/>
<dbReference type="Gene3D" id="3.10.50.10">
    <property type="match status" value="1"/>
</dbReference>
<dbReference type="PANTHER" id="PTHR11177">
    <property type="entry name" value="CHITINASE"/>
    <property type="match status" value="1"/>
</dbReference>
<dbReference type="GO" id="GO:0006032">
    <property type="term" value="P:chitin catabolic process"/>
    <property type="evidence" value="ECO:0007669"/>
    <property type="project" value="UniProtKB-KW"/>
</dbReference>
<dbReference type="Gene3D" id="2.60.40.10">
    <property type="entry name" value="Immunoglobulins"/>
    <property type="match status" value="3"/>
</dbReference>
<dbReference type="Pfam" id="PF22352">
    <property type="entry name" value="K319L-like_PKD"/>
    <property type="match status" value="3"/>
</dbReference>
<dbReference type="EMBL" id="CP071793">
    <property type="protein sequence ID" value="QTD53505.1"/>
    <property type="molecule type" value="Genomic_DNA"/>
</dbReference>
<dbReference type="GO" id="GO:0008061">
    <property type="term" value="F:chitin binding"/>
    <property type="evidence" value="ECO:0007669"/>
    <property type="project" value="InterPro"/>
</dbReference>
<organism evidence="8 9">
    <name type="scientific">Sulfidibacter corallicola</name>
    <dbReference type="NCBI Taxonomy" id="2818388"/>
    <lineage>
        <taxon>Bacteria</taxon>
        <taxon>Pseudomonadati</taxon>
        <taxon>Acidobacteriota</taxon>
        <taxon>Holophagae</taxon>
        <taxon>Acanthopleuribacterales</taxon>
        <taxon>Acanthopleuribacteraceae</taxon>
        <taxon>Sulfidibacter</taxon>
    </lineage>
</organism>
<dbReference type="InterPro" id="IPR011583">
    <property type="entry name" value="Chitinase_II/V-like_cat"/>
</dbReference>
<dbReference type="Pfam" id="PF02839">
    <property type="entry name" value="CBM_5_12"/>
    <property type="match status" value="2"/>
</dbReference>
<dbReference type="Gene3D" id="2.60.40.290">
    <property type="match status" value="1"/>
</dbReference>
<keyword evidence="2 6" id="KW-0378">Hydrolase</keyword>
<dbReference type="KEGG" id="scor:J3U87_13705"/>
<dbReference type="GO" id="GO:0005975">
    <property type="term" value="P:carbohydrate metabolic process"/>
    <property type="evidence" value="ECO:0007669"/>
    <property type="project" value="InterPro"/>
</dbReference>
<dbReference type="SMART" id="SM00495">
    <property type="entry name" value="ChtBD3"/>
    <property type="match status" value="2"/>
</dbReference>
<dbReference type="InterPro" id="IPR013783">
    <property type="entry name" value="Ig-like_fold"/>
</dbReference>
<dbReference type="GO" id="GO:0004553">
    <property type="term" value="F:hydrolase activity, hydrolyzing O-glycosyl compounds"/>
    <property type="evidence" value="ECO:0007669"/>
    <property type="project" value="InterPro"/>
</dbReference>
<dbReference type="InterPro" id="IPR036573">
    <property type="entry name" value="CBM_sf_5/12"/>
</dbReference>
<sequence>MLRKALHLAHIAALFAIAWLAPITLAGDAAPQRRIVGYFTEWRNGSNGFPTFLATDIPWDRVTHLNYAFARVNEQTNRIDFSSREAAIEMTLPGQSDRYPYLGHFNVLSTMKEQYPHVKTLIAVGGWAESRGFYTMCETAAGREAFADSAVQFLRDYGFDGLDIDYEYPTATSQAGNPNDFDVSEPRRGRLYADYMELVKLLRRKLDEASAQDGKSYLLTMAAPASSWILGGMMMGEYATYMDFVNIMTYDFHGAWNGFVGHNSALLPDDRDPETRPLGVPVLNVDWAYRYFRGVIPPAKMNVGIPYYSRGWRNVNKGSLPGGLYGSAAQSGGGALGIDNIWHDLDENGQEIGSGSNPLWHLKNLVANRENLSYADDWGFDPDLGGTYERFFDDVSKVPYIWNENKRVFLSLEDEESMRHKVQYVIDKGLGGIMMWELAGDFEMGPNGEYRMGSTLTTLAHEMFQGAGPADGRMSTFPLPAETADYEIRFGGTYDHPNYTFALTLHNHGADAIDPGWKLGFSLPKTTTLTSVWGASFTKTGEHDDFQRFEITGPGWQGIPAGGSVTLQGMMKLTFSGGPRLFVLNGKASSYEVEPGNAAPVANAGMDARYEGPADVTLDGSASFDPDGDPLSYAWTQTGGPAVAIRDADQARAGFEAPEVQENTTYRFELAVNDGEFSDSDEVVITIAPKPRNQPPTANAGSDLAATAPARVALDGSASSDPDGDALQYSWQQVTGPTVVLEGANGATPSFEVASVASETQYRFELTVSDGEFEDTDAVAVTVRPASANRAPVAVVSGDQTVTAGDAVVIDASASYDPDEDALSFQWSVPAGIDPDGTTADMLRFTAPAVTADTTFTFEVQVSDGSLSDSATVDVTVRPDDGCGGPDPGDYPAWNADQIYTGGEMVSHDGKVWKALWWTRGETPGTNSVWENQSGGETWNPARAYNGGDEVNYNGRRYRAKWWTQGDNPASSNVWTDIGPATGC</sequence>
<dbReference type="InterPro" id="IPR009470">
    <property type="entry name" value="Chi_C"/>
</dbReference>
<dbReference type="Pfam" id="PF06483">
    <property type="entry name" value="ChiC"/>
    <property type="match status" value="1"/>
</dbReference>
<evidence type="ECO:0000256" key="4">
    <source>
        <dbReference type="ARBA" id="ARBA00023277"/>
    </source>
</evidence>